<feature type="domain" description="Mycothiol-dependent maleylpyruvate isomerase metal-binding" evidence="1">
    <location>
        <begin position="40"/>
        <end position="174"/>
    </location>
</feature>
<evidence type="ECO:0000313" key="3">
    <source>
        <dbReference type="Proteomes" id="UP001225611"/>
    </source>
</evidence>
<dbReference type="SUPFAM" id="SSF109854">
    <property type="entry name" value="DinB/YfiT-like putative metalloenzymes"/>
    <property type="match status" value="1"/>
</dbReference>
<sequence>MPEVLLGGIEQARAALRARQGLGARYDAPNAPARELDWARRGAAYFARMLNELSDNALNGDSRVPGWSRRQVAACVAYHARALARATERARTGAPIALWESPDQREGEIEDGKTLPAGALRHLVSHAEVHLNVEWRDLAEDDWDRSLPFEGIPSARVTPWLRAKEVWLRAVDLRNGGRFEDFPGDFVGALLAEKTGHAPNPSGDFFVLARRHLGTSQNSY</sequence>
<reference evidence="2 3" key="1">
    <citation type="journal article" date="2023" name="Syst. Appl. Microbiol.">
        <title>Agrobacterium cucumeris sp. nov. isolated from crazy roots on cucumber (Cucumis sativus).</title>
        <authorList>
            <person name="Warabieda M."/>
            <person name="Kuzmanovic N."/>
            <person name="Trzcinski P."/>
            <person name="Pulawska J."/>
        </authorList>
    </citation>
    <scope>NUCLEOTIDE SEQUENCE [LARGE SCALE GENOMIC DNA]</scope>
    <source>
        <strain evidence="2 3">O132</strain>
    </source>
</reference>
<keyword evidence="3" id="KW-1185">Reference proteome</keyword>
<organism evidence="2 3">
    <name type="scientific">Agrobacterium cucumeris</name>
    <dbReference type="NCBI Taxonomy" id="2862866"/>
    <lineage>
        <taxon>Bacteria</taxon>
        <taxon>Pseudomonadati</taxon>
        <taxon>Pseudomonadota</taxon>
        <taxon>Alphaproteobacteria</taxon>
        <taxon>Hyphomicrobiales</taxon>
        <taxon>Rhizobiaceae</taxon>
        <taxon>Rhizobium/Agrobacterium group</taxon>
        <taxon>Agrobacterium</taxon>
    </lineage>
</organism>
<keyword evidence="2" id="KW-0614">Plasmid</keyword>
<dbReference type="EMBL" id="CP080389">
    <property type="protein sequence ID" value="WHO11635.1"/>
    <property type="molecule type" value="Genomic_DNA"/>
</dbReference>
<dbReference type="Proteomes" id="UP001225611">
    <property type="component" value="Plasmid pO132a"/>
</dbReference>
<proteinExistence type="predicted"/>
<accession>A0ABY8RVI9</accession>
<dbReference type="InterPro" id="IPR034660">
    <property type="entry name" value="DinB/YfiT-like"/>
</dbReference>
<geneLocation type="plasmid" evidence="2 3">
    <name>pO132a</name>
</geneLocation>
<evidence type="ECO:0000259" key="1">
    <source>
        <dbReference type="Pfam" id="PF11716"/>
    </source>
</evidence>
<evidence type="ECO:0000313" key="2">
    <source>
        <dbReference type="EMBL" id="WHO11635.1"/>
    </source>
</evidence>
<gene>
    <name evidence="2" type="ORF">KZ699_24795</name>
</gene>
<protein>
    <submittedName>
        <fullName evidence="2">Maleylpyruvate isomerase N-terminal domain-containing protein</fullName>
    </submittedName>
</protein>
<name>A0ABY8RVI9_9HYPH</name>
<keyword evidence="2" id="KW-0413">Isomerase</keyword>
<dbReference type="Gene3D" id="1.20.120.450">
    <property type="entry name" value="dinb family like domain"/>
    <property type="match status" value="1"/>
</dbReference>
<dbReference type="InterPro" id="IPR024344">
    <property type="entry name" value="MDMPI_metal-binding"/>
</dbReference>
<dbReference type="GO" id="GO:0016853">
    <property type="term" value="F:isomerase activity"/>
    <property type="evidence" value="ECO:0007669"/>
    <property type="project" value="UniProtKB-KW"/>
</dbReference>
<dbReference type="RefSeq" id="WP_269704263.1">
    <property type="nucleotide sequence ID" value="NZ_CP080389.1"/>
</dbReference>
<dbReference type="Pfam" id="PF11716">
    <property type="entry name" value="MDMPI_N"/>
    <property type="match status" value="1"/>
</dbReference>